<protein>
    <submittedName>
        <fullName evidence="1">Lipopolysaccharide core heptose(I) kinase RfaP</fullName>
    </submittedName>
</protein>
<dbReference type="Gene3D" id="1.10.510.10">
    <property type="entry name" value="Transferase(Phosphotransferase) domain 1"/>
    <property type="match status" value="1"/>
</dbReference>
<name>A0A1U9NNG2_9BACT</name>
<dbReference type="STRING" id="1936003.STSP2_02241"/>
<keyword evidence="2" id="KW-1185">Reference proteome</keyword>
<sequence length="174" mass="20260">MLAEHDLNAPPVVAVGELKLGPFVLENFTFTEAVNHAPDLYEHVQAFAKSSSHLERRSFIEQLGETIGRMHATNISHGDLRPGNVLARKTDDRWQFFFLDNERTRKYMRIPRKLILKNLVQINMLHSDVLSSTDRMRFFKAYLRSNPKLVPERKLIARKSAQRTAERLNKKKHK</sequence>
<dbReference type="GO" id="GO:0016301">
    <property type="term" value="F:kinase activity"/>
    <property type="evidence" value="ECO:0007669"/>
    <property type="project" value="UniProtKB-KW"/>
</dbReference>
<dbReference type="InterPro" id="IPR011009">
    <property type="entry name" value="Kinase-like_dom_sf"/>
</dbReference>
<dbReference type="Proteomes" id="UP000189674">
    <property type="component" value="Chromosome"/>
</dbReference>
<dbReference type="AlphaFoldDB" id="A0A1U9NNG2"/>
<evidence type="ECO:0000313" key="2">
    <source>
        <dbReference type="Proteomes" id="UP000189674"/>
    </source>
</evidence>
<accession>A0A1U9NNG2</accession>
<gene>
    <name evidence="1" type="ORF">STSP2_02241</name>
</gene>
<dbReference type="Pfam" id="PF06293">
    <property type="entry name" value="Kdo"/>
    <property type="match status" value="1"/>
</dbReference>
<organism evidence="1 2">
    <name type="scientific">Anaerohalosphaera lusitana</name>
    <dbReference type="NCBI Taxonomy" id="1936003"/>
    <lineage>
        <taxon>Bacteria</taxon>
        <taxon>Pseudomonadati</taxon>
        <taxon>Planctomycetota</taxon>
        <taxon>Phycisphaerae</taxon>
        <taxon>Sedimentisphaerales</taxon>
        <taxon>Anaerohalosphaeraceae</taxon>
        <taxon>Anaerohalosphaera</taxon>
    </lineage>
</organism>
<proteinExistence type="predicted"/>
<dbReference type="KEGG" id="alus:STSP2_02241"/>
<evidence type="ECO:0000313" key="1">
    <source>
        <dbReference type="EMBL" id="AQT69056.1"/>
    </source>
</evidence>
<keyword evidence="1" id="KW-0808">Transferase</keyword>
<reference evidence="2" key="1">
    <citation type="submission" date="2017-02" db="EMBL/GenBank/DDBJ databases">
        <title>Comparative genomics and description of representatives of a novel lineage of planctomycetes thriving in anoxic sediments.</title>
        <authorList>
            <person name="Spring S."/>
            <person name="Bunk B."/>
            <person name="Sproer C."/>
        </authorList>
    </citation>
    <scope>NUCLEOTIDE SEQUENCE [LARGE SCALE GENOMIC DNA]</scope>
    <source>
        <strain evidence="2">ST-NAGAB-D1</strain>
    </source>
</reference>
<dbReference type="SUPFAM" id="SSF56112">
    <property type="entry name" value="Protein kinase-like (PK-like)"/>
    <property type="match status" value="1"/>
</dbReference>
<keyword evidence="1" id="KW-0418">Kinase</keyword>
<dbReference type="EMBL" id="CP019791">
    <property type="protein sequence ID" value="AQT69056.1"/>
    <property type="molecule type" value="Genomic_DNA"/>
</dbReference>